<dbReference type="PANTHER" id="PTHR37291">
    <property type="entry name" value="5-METHYLCYTOSINE-SPECIFIC RESTRICTION ENZYME B"/>
    <property type="match status" value="1"/>
</dbReference>
<reference evidence="1 2" key="1">
    <citation type="submission" date="2016-10" db="EMBL/GenBank/DDBJ databases">
        <title>Draft Genome Sequence of Rhizobacteria Flavobacterium johnsoniae CI04.</title>
        <authorList>
            <person name="Bravo J.I."/>
            <person name="Lozano G.L."/>
            <person name="Handelsman J."/>
        </authorList>
    </citation>
    <scope>NUCLEOTIDE SEQUENCE [LARGE SCALE GENOMIC DNA]</scope>
    <source>
        <strain evidence="1 2">CI04</strain>
    </source>
</reference>
<evidence type="ECO:0000313" key="1">
    <source>
        <dbReference type="EMBL" id="OIV40357.1"/>
    </source>
</evidence>
<accession>A0A1J7BP44</accession>
<proteinExistence type="predicted"/>
<evidence type="ECO:0008006" key="3">
    <source>
        <dbReference type="Google" id="ProtNLM"/>
    </source>
</evidence>
<dbReference type="InterPro" id="IPR027417">
    <property type="entry name" value="P-loop_NTPase"/>
</dbReference>
<dbReference type="SUPFAM" id="SSF52540">
    <property type="entry name" value="P-loop containing nucleoside triphosphate hydrolases"/>
    <property type="match status" value="1"/>
</dbReference>
<keyword evidence="2" id="KW-1185">Reference proteome</keyword>
<dbReference type="AlphaFoldDB" id="A0A1J7BP44"/>
<name>A0A1J7BP44_FLAJO</name>
<dbReference type="EMBL" id="MLFK01000010">
    <property type="protein sequence ID" value="OIV40357.1"/>
    <property type="molecule type" value="Genomic_DNA"/>
</dbReference>
<dbReference type="PANTHER" id="PTHR37291:SF1">
    <property type="entry name" value="TYPE IV METHYL-DIRECTED RESTRICTION ENZYME ECOKMCRB SUBUNIT"/>
    <property type="match status" value="1"/>
</dbReference>
<gene>
    <name evidence="1" type="ORF">BKM63_20690</name>
</gene>
<dbReference type="Proteomes" id="UP000182826">
    <property type="component" value="Unassembled WGS sequence"/>
</dbReference>
<dbReference type="InterPro" id="IPR052934">
    <property type="entry name" value="Methyl-DNA_Rec/Restrict_Enz"/>
</dbReference>
<evidence type="ECO:0000313" key="2">
    <source>
        <dbReference type="Proteomes" id="UP000182826"/>
    </source>
</evidence>
<organism evidence="1 2">
    <name type="scientific">Flavobacterium johnsoniae</name>
    <name type="common">Cytophaga johnsonae</name>
    <dbReference type="NCBI Taxonomy" id="986"/>
    <lineage>
        <taxon>Bacteria</taxon>
        <taxon>Pseudomonadati</taxon>
        <taxon>Bacteroidota</taxon>
        <taxon>Flavobacteriia</taxon>
        <taxon>Flavobacteriales</taxon>
        <taxon>Flavobacteriaceae</taxon>
        <taxon>Flavobacterium</taxon>
    </lineage>
</organism>
<comment type="caution">
    <text evidence="1">The sequence shown here is derived from an EMBL/GenBank/DDBJ whole genome shotgun (WGS) entry which is preliminary data.</text>
</comment>
<sequence>MHQLLIDYINKYTVITADGMNSERKEALKNFYVSNHGIGIHTILIKLKDRTDPRTLATPRLLGLLNDSIELTEVGLLFTKQCYDKKRILLNQYKKWHFPNNVNFKGDSSNFNIFPYWIILEFLVLANKKGIIQITAKEFMAFVSIIRDRDDINYHLSTLDFIRKNSSEEKPFYDHIPDKDNFFQRFSKSGFHELLGDCLEYISYDNSTATIFLNNTDLEFLINEINYFYKTYDIFKNHKNDTDYLKFLRNNTIDNTFNILPMANSFSSDLYGTVAATLKNEYKYLNVLLKGVPGTGKSREFEEIINNEIFALKSGEVEDTCLTIEKLKNKNVIRINVHSGLNNSELMQGIGVISTDTNEIKYYEKRGIVLKHIAKAILNPSLPYVIILEEVQENNLNRLIGDLIFLIESNRRVVFSEDFLDKLDSEIDFGFVSDLVLEKANDNKVILPSLVEDSQDVYMCIPKNLYFFCTSNYRDDKKIMEDNLLRRFEVVDIFPDFNAIKSEKVQQYFRLLNESILVEFIKNYELHPDRFLIGHAIWIDVSDSATFCQALNKVLVDFKDLKEIDWNIFKNILISSDLAVDYIRSYQELTSELQNFYFRGNALANSELIKSIENIFKGDD</sequence>
<dbReference type="Gene3D" id="3.40.50.300">
    <property type="entry name" value="P-loop containing nucleotide triphosphate hydrolases"/>
    <property type="match status" value="1"/>
</dbReference>
<protein>
    <recommendedName>
        <fullName evidence="3">ATPase dynein-related AAA domain-containing protein</fullName>
    </recommendedName>
</protein>